<evidence type="ECO:0000259" key="5">
    <source>
        <dbReference type="PROSITE" id="PS51294"/>
    </source>
</evidence>
<evidence type="ECO:0000256" key="2">
    <source>
        <dbReference type="ARBA" id="ARBA00023125"/>
    </source>
</evidence>
<keyword evidence="2" id="KW-0238">DNA-binding</keyword>
<dbReference type="EMBL" id="CAUYUE010000009">
    <property type="protein sequence ID" value="CAK0783640.1"/>
    <property type="molecule type" value="Genomic_DNA"/>
</dbReference>
<keyword evidence="7" id="KW-1185">Reference proteome</keyword>
<protein>
    <submittedName>
        <fullName evidence="6">Uncharacterized protein</fullName>
    </submittedName>
</protein>
<feature type="region of interest" description="Disordered" evidence="3">
    <location>
        <begin position="171"/>
        <end position="207"/>
    </location>
</feature>
<feature type="region of interest" description="Disordered" evidence="3">
    <location>
        <begin position="616"/>
        <end position="642"/>
    </location>
</feature>
<dbReference type="InterPro" id="IPR001005">
    <property type="entry name" value="SANT/Myb"/>
</dbReference>
<dbReference type="SUPFAM" id="SSF46689">
    <property type="entry name" value="Homeodomain-like"/>
    <property type="match status" value="1"/>
</dbReference>
<feature type="domain" description="HTH myb-type" evidence="5">
    <location>
        <begin position="96"/>
        <end position="150"/>
    </location>
</feature>
<evidence type="ECO:0000313" key="7">
    <source>
        <dbReference type="Proteomes" id="UP001314263"/>
    </source>
</evidence>
<evidence type="ECO:0000256" key="1">
    <source>
        <dbReference type="ARBA" id="ARBA00022737"/>
    </source>
</evidence>
<dbReference type="Pfam" id="PF13921">
    <property type="entry name" value="Myb_DNA-bind_6"/>
    <property type="match status" value="1"/>
</dbReference>
<dbReference type="SMART" id="SM00717">
    <property type="entry name" value="SANT"/>
    <property type="match status" value="2"/>
</dbReference>
<feature type="domain" description="Myb-like" evidence="4">
    <location>
        <begin position="96"/>
        <end position="146"/>
    </location>
</feature>
<dbReference type="InterPro" id="IPR017930">
    <property type="entry name" value="Myb_dom"/>
</dbReference>
<dbReference type="FunFam" id="1.10.10.60:FF:000010">
    <property type="entry name" value="Transcriptional activator Myb isoform A"/>
    <property type="match status" value="1"/>
</dbReference>
<dbReference type="GO" id="GO:0000981">
    <property type="term" value="F:DNA-binding transcription factor activity, RNA polymerase II-specific"/>
    <property type="evidence" value="ECO:0007669"/>
    <property type="project" value="TreeGrafter"/>
</dbReference>
<dbReference type="Proteomes" id="UP001314263">
    <property type="component" value="Unassembled WGS sequence"/>
</dbReference>
<evidence type="ECO:0000256" key="3">
    <source>
        <dbReference type="SAM" id="MobiDB-lite"/>
    </source>
</evidence>
<accession>A0AAV1IAW5</accession>
<feature type="compositionally biased region" description="Basic residues" evidence="3">
    <location>
        <begin position="725"/>
        <end position="736"/>
    </location>
</feature>
<proteinExistence type="predicted"/>
<feature type="region of interest" description="Disordered" evidence="3">
    <location>
        <begin position="675"/>
        <end position="736"/>
    </location>
</feature>
<feature type="domain" description="Myb-like" evidence="4">
    <location>
        <begin position="49"/>
        <end position="95"/>
    </location>
</feature>
<dbReference type="Gene3D" id="1.10.10.60">
    <property type="entry name" value="Homeodomain-like"/>
    <property type="match status" value="2"/>
</dbReference>
<dbReference type="PANTHER" id="PTHR45614">
    <property type="entry name" value="MYB PROTEIN-RELATED"/>
    <property type="match status" value="1"/>
</dbReference>
<dbReference type="PANTHER" id="PTHR45614:SF232">
    <property type="entry name" value="TRANSCRIPTION FACTOR MYB3R-2"/>
    <property type="match status" value="1"/>
</dbReference>
<organism evidence="6 7">
    <name type="scientific">Coccomyxa viridis</name>
    <dbReference type="NCBI Taxonomy" id="1274662"/>
    <lineage>
        <taxon>Eukaryota</taxon>
        <taxon>Viridiplantae</taxon>
        <taxon>Chlorophyta</taxon>
        <taxon>core chlorophytes</taxon>
        <taxon>Trebouxiophyceae</taxon>
        <taxon>Trebouxiophyceae incertae sedis</taxon>
        <taxon>Coccomyxaceae</taxon>
        <taxon>Coccomyxa</taxon>
    </lineage>
</organism>
<evidence type="ECO:0000259" key="4">
    <source>
        <dbReference type="PROSITE" id="PS50090"/>
    </source>
</evidence>
<evidence type="ECO:0000313" key="6">
    <source>
        <dbReference type="EMBL" id="CAK0783640.1"/>
    </source>
</evidence>
<dbReference type="GO" id="GO:0005634">
    <property type="term" value="C:nucleus"/>
    <property type="evidence" value="ECO:0007669"/>
    <property type="project" value="TreeGrafter"/>
</dbReference>
<feature type="domain" description="HTH myb-type" evidence="5">
    <location>
        <begin position="47"/>
        <end position="95"/>
    </location>
</feature>
<dbReference type="GO" id="GO:0000978">
    <property type="term" value="F:RNA polymerase II cis-regulatory region sequence-specific DNA binding"/>
    <property type="evidence" value="ECO:0007669"/>
    <property type="project" value="TreeGrafter"/>
</dbReference>
<reference evidence="6 7" key="1">
    <citation type="submission" date="2023-10" db="EMBL/GenBank/DDBJ databases">
        <authorList>
            <person name="Maclean D."/>
            <person name="Macfadyen A."/>
        </authorList>
    </citation>
    <scope>NUCLEOTIDE SEQUENCE [LARGE SCALE GENOMIC DNA]</scope>
</reference>
<dbReference type="InterPro" id="IPR009057">
    <property type="entry name" value="Homeodomain-like_sf"/>
</dbReference>
<name>A0AAV1IAW5_9CHLO</name>
<dbReference type="InterPro" id="IPR050560">
    <property type="entry name" value="MYB_TF"/>
</dbReference>
<keyword evidence="1" id="KW-0677">Repeat</keyword>
<feature type="region of interest" description="Disordered" evidence="3">
    <location>
        <begin position="1"/>
        <end position="45"/>
    </location>
</feature>
<dbReference type="PROSITE" id="PS51294">
    <property type="entry name" value="HTH_MYB"/>
    <property type="match status" value="2"/>
</dbReference>
<gene>
    <name evidence="6" type="ORF">CVIRNUC_006839</name>
</gene>
<dbReference type="PROSITE" id="PS50090">
    <property type="entry name" value="MYB_LIKE"/>
    <property type="match status" value="2"/>
</dbReference>
<dbReference type="CDD" id="cd00167">
    <property type="entry name" value="SANT"/>
    <property type="match status" value="2"/>
</dbReference>
<comment type="caution">
    <text evidence="6">The sequence shown here is derived from an EMBL/GenBank/DDBJ whole genome shotgun (WGS) entry which is preliminary data.</text>
</comment>
<sequence length="736" mass="78790">MSPRRRAPGSPKSLSGDHPRSLCSDGAAGSGRDCSSQRKKRRHPVARVKGNWLPDEDDRLRQLVKTEGEGQWSVIAKSFPGRIGKQCRERWHNQLRPDIKREAWTDEEEMILIAFHLKLGNKWADIAKELVGRTENAVKNHWNATLRRRDSDQGGATKLKEYMRSLNILPQKRKRKASDGIPRSPRSPRSPDGLLPGGRKRVASAGETPCSYVKRPALWAEHLMGPGSSGHGQEEDIPLYDYAFSAASCGPAPKGTPTDVLMPTASSTRRQLQPMMPAQGSAISDTTHFTGGQVLLPSGRVPNLGCPEHLGDMDMMQQVTPPPKRPPLPCLDIPGAPSGAHLPTSAAHNAMLTPRGRIDGLGWVKHDEDENLENALNALTYPESHNGILHRQDPAAASPALFSSIGASLGISPFQAALLNFTPGNHHTPRSHDGWNARTPLAFIGPPAALHVPAQWALQDVSSASVRPPRTDQVVDPAVCSMGPPIAPFSPDADAVVKDFITSPPPLMPGLNHDVDLLDSCPDPMELSGEPQDFSAIPAASSRNVNIFGPEVEADLLGGPCACAAAGAIGLTLDMPHGCDPAMYSGAPARLAPVWEGEQVAESPYQRFMQEFAQEGLRPEQADAPPSARAANFERTSSDTSASVLVPADIQNMIRSMWSCEAPCKEDPPLGPPVREISPGRGLGIVSAAPPGNAPDDGTRADKRSKAGAMKVAHANGAPAPGRQLRSHAKTTHTPV</sequence>
<dbReference type="AlphaFoldDB" id="A0AAV1IAW5"/>